<keyword evidence="1" id="KW-1133">Transmembrane helix</keyword>
<sequence>MLLVFKSKIFRVFIILLALIFVLVFLKRDVIFQEGNPIPLAVAITKLTFQDAEMVRVWQNPDQYIVKHGNYEPFIEYMEDDNWKYTGENGDGLLFVNKKGNVTSAIGVRSFTKYYTLIDSY</sequence>
<comment type="caution">
    <text evidence="2">The sequence shown here is derived from an EMBL/GenBank/DDBJ whole genome shotgun (WGS) entry which is preliminary data.</text>
</comment>
<organism evidence="2 3">
    <name type="scientific">Peribacillus simplex</name>
    <dbReference type="NCBI Taxonomy" id="1478"/>
    <lineage>
        <taxon>Bacteria</taxon>
        <taxon>Bacillati</taxon>
        <taxon>Bacillota</taxon>
        <taxon>Bacilli</taxon>
        <taxon>Bacillales</taxon>
        <taxon>Bacillaceae</taxon>
        <taxon>Peribacillus</taxon>
    </lineage>
</organism>
<dbReference type="RefSeq" id="WP_289319134.1">
    <property type="nucleotide sequence ID" value="NZ_JAUCEY010000007.1"/>
</dbReference>
<dbReference type="Proteomes" id="UP001234602">
    <property type="component" value="Unassembled WGS sequence"/>
</dbReference>
<feature type="transmembrane region" description="Helical" evidence="1">
    <location>
        <begin position="9"/>
        <end position="26"/>
    </location>
</feature>
<protein>
    <submittedName>
        <fullName evidence="2">Uncharacterized protein</fullName>
    </submittedName>
</protein>
<evidence type="ECO:0000313" key="2">
    <source>
        <dbReference type="EMBL" id="MDM5450953.1"/>
    </source>
</evidence>
<keyword evidence="1" id="KW-0472">Membrane</keyword>
<evidence type="ECO:0000313" key="3">
    <source>
        <dbReference type="Proteomes" id="UP001234602"/>
    </source>
</evidence>
<keyword evidence="1" id="KW-0812">Transmembrane</keyword>
<evidence type="ECO:0000256" key="1">
    <source>
        <dbReference type="SAM" id="Phobius"/>
    </source>
</evidence>
<gene>
    <name evidence="2" type="ORF">QUF89_01625</name>
</gene>
<dbReference type="AlphaFoldDB" id="A0AAW7I7G0"/>
<accession>A0AAW7I7G0</accession>
<name>A0AAW7I7G0_9BACI</name>
<proteinExistence type="predicted"/>
<reference evidence="2" key="1">
    <citation type="submission" date="2023-06" db="EMBL/GenBank/DDBJ databases">
        <title>Comparative genomics of Bacillaceae isolates and their secondary metabolite potential.</title>
        <authorList>
            <person name="Song L."/>
            <person name="Nielsen L.J."/>
            <person name="Mohite O."/>
            <person name="Xu X."/>
            <person name="Weber T."/>
            <person name="Kovacs A.T."/>
        </authorList>
    </citation>
    <scope>NUCLEOTIDE SEQUENCE</scope>
    <source>
        <strain evidence="2">D8_B_37</strain>
    </source>
</reference>
<dbReference type="EMBL" id="JAUCEY010000007">
    <property type="protein sequence ID" value="MDM5450953.1"/>
    <property type="molecule type" value="Genomic_DNA"/>
</dbReference>